<accession>A0A8R1XRA0</accession>
<dbReference type="Proteomes" id="UP000024404">
    <property type="component" value="Unassembled WGS sequence"/>
</dbReference>
<keyword evidence="2" id="KW-1185">Reference proteome</keyword>
<reference evidence="1" key="2">
    <citation type="submission" date="2022-06" db="UniProtKB">
        <authorList>
            <consortium name="EnsemblMetazoa"/>
        </authorList>
    </citation>
    <scope>IDENTIFICATION</scope>
</reference>
<proteinExistence type="predicted"/>
<dbReference type="EnsemblMetazoa" id="OVOC12048.1">
    <property type="protein sequence ID" value="OVOC12048.1"/>
    <property type="gene ID" value="WBGene00248857"/>
</dbReference>
<evidence type="ECO:0000313" key="2">
    <source>
        <dbReference type="Proteomes" id="UP000024404"/>
    </source>
</evidence>
<organism evidence="1 2">
    <name type="scientific">Onchocerca volvulus</name>
    <dbReference type="NCBI Taxonomy" id="6282"/>
    <lineage>
        <taxon>Eukaryota</taxon>
        <taxon>Metazoa</taxon>
        <taxon>Ecdysozoa</taxon>
        <taxon>Nematoda</taxon>
        <taxon>Chromadorea</taxon>
        <taxon>Rhabditida</taxon>
        <taxon>Spirurina</taxon>
        <taxon>Spiruromorpha</taxon>
        <taxon>Filarioidea</taxon>
        <taxon>Onchocercidae</taxon>
        <taxon>Onchocerca</taxon>
    </lineage>
</organism>
<reference evidence="2" key="1">
    <citation type="submission" date="2013-10" db="EMBL/GenBank/DDBJ databases">
        <title>Genome sequencing of Onchocerca volvulus.</title>
        <authorList>
            <person name="Cotton J."/>
            <person name="Tsai J."/>
            <person name="Stanley E."/>
            <person name="Tracey A."/>
            <person name="Holroyd N."/>
            <person name="Lustigman S."/>
            <person name="Berriman M."/>
        </authorList>
    </citation>
    <scope>NUCLEOTIDE SEQUENCE</scope>
</reference>
<dbReference type="AlphaFoldDB" id="A0A8R1XRA0"/>
<dbReference type="EMBL" id="CMVM020000391">
    <property type="status" value="NOT_ANNOTATED_CDS"/>
    <property type="molecule type" value="Genomic_DNA"/>
</dbReference>
<evidence type="ECO:0000313" key="1">
    <source>
        <dbReference type="EnsemblMetazoa" id="OVOC12048.1"/>
    </source>
</evidence>
<name>A0A8R1XRA0_ONCVO</name>
<sequence>MRKVVQGCKCVKCPSLHQCYKHCLYGLESNNNGCHSQTGKFYERDSGGWWNDGCRHCFCEQKHNQMNHVKLNIGKEEEGKTIIFKDAQCASCDLKTLMKLSKHKHARVVECPSIACSMPIFDDRNQCCANDMYINISHNMSQERSELGLKRF</sequence>
<protein>
    <submittedName>
        <fullName evidence="1">Uncharacterized protein</fullName>
    </submittedName>
</protein>